<dbReference type="InterPro" id="IPR017927">
    <property type="entry name" value="FAD-bd_FR_type"/>
</dbReference>
<dbReference type="PRINTS" id="PR00410">
    <property type="entry name" value="PHEHYDRXLASE"/>
</dbReference>
<dbReference type="OrthoDB" id="1688044at2759"/>
<reference evidence="7 8" key="1">
    <citation type="journal article" date="2014" name="Genome Biol. Evol.">
        <title>The secreted proteins of Achlya hypogyna and Thraustotheca clavata identify the ancestral oomycete secretome and reveal gene acquisitions by horizontal gene transfer.</title>
        <authorList>
            <person name="Misner I."/>
            <person name="Blouin N."/>
            <person name="Leonard G."/>
            <person name="Richards T.A."/>
            <person name="Lane C.E."/>
        </authorList>
    </citation>
    <scope>NUCLEOTIDE SEQUENCE [LARGE SCALE GENOMIC DNA]</scope>
    <source>
        <strain evidence="7 8">ATCC 34112</strain>
    </source>
</reference>
<dbReference type="PANTHER" id="PTHR19384:SF17">
    <property type="entry name" value="NADPH--CYTOCHROME P450 REDUCTASE"/>
    <property type="match status" value="1"/>
</dbReference>
<evidence type="ECO:0000313" key="8">
    <source>
        <dbReference type="Proteomes" id="UP000243217"/>
    </source>
</evidence>
<comment type="cofactor">
    <cofactor evidence="1">
        <name>FAD</name>
        <dbReference type="ChEBI" id="CHEBI:57692"/>
    </cofactor>
</comment>
<organism evidence="7 8">
    <name type="scientific">Thraustotheca clavata</name>
    <dbReference type="NCBI Taxonomy" id="74557"/>
    <lineage>
        <taxon>Eukaryota</taxon>
        <taxon>Sar</taxon>
        <taxon>Stramenopiles</taxon>
        <taxon>Oomycota</taxon>
        <taxon>Saprolegniomycetes</taxon>
        <taxon>Saprolegniales</taxon>
        <taxon>Achlyaceae</taxon>
        <taxon>Thraustotheca</taxon>
    </lineage>
</organism>
<keyword evidence="4" id="KW-0560">Oxidoreductase</keyword>
<keyword evidence="8" id="KW-1185">Reference proteome</keyword>
<evidence type="ECO:0000256" key="4">
    <source>
        <dbReference type="ARBA" id="ARBA00023002"/>
    </source>
</evidence>
<feature type="domain" description="FAD-binding FR-type" evidence="6">
    <location>
        <begin position="125"/>
        <end position="361"/>
    </location>
</feature>
<dbReference type="InterPro" id="IPR019180">
    <property type="entry name" value="Oxidoreductase-like_N"/>
</dbReference>
<dbReference type="InterPro" id="IPR003097">
    <property type="entry name" value="CysJ-like_FAD-binding"/>
</dbReference>
<dbReference type="PROSITE" id="PS51384">
    <property type="entry name" value="FAD_FR"/>
    <property type="match status" value="1"/>
</dbReference>
<comment type="caution">
    <text evidence="7">The sequence shown here is derived from an EMBL/GenBank/DDBJ whole genome shotgun (WGS) entry which is preliminary data.</text>
</comment>
<dbReference type="EC" id="1.6.2.4" evidence="5"/>
<dbReference type="Gene3D" id="1.20.990.10">
    <property type="entry name" value="NADPH-cytochrome p450 Reductase, Chain A, domain 3"/>
    <property type="match status" value="1"/>
</dbReference>
<dbReference type="GO" id="GO:0003958">
    <property type="term" value="F:NADPH-hemoprotein reductase activity"/>
    <property type="evidence" value="ECO:0007669"/>
    <property type="project" value="UniProtKB-EC"/>
</dbReference>
<keyword evidence="3" id="KW-0274">FAD</keyword>
<keyword evidence="2" id="KW-0285">Flavoprotein</keyword>
<dbReference type="SUPFAM" id="SSF52343">
    <property type="entry name" value="Ferredoxin reductase-like, C-terminal NADP-linked domain"/>
    <property type="match status" value="1"/>
</dbReference>
<gene>
    <name evidence="7" type="ORF">THRCLA_02478</name>
</gene>
<dbReference type="EMBL" id="JNBS01000464">
    <property type="protein sequence ID" value="OQS05379.1"/>
    <property type="molecule type" value="Genomic_DNA"/>
</dbReference>
<accession>A0A1W0A590</accession>
<evidence type="ECO:0000256" key="5">
    <source>
        <dbReference type="ARBA" id="ARBA00023797"/>
    </source>
</evidence>
<dbReference type="Gene3D" id="3.40.50.80">
    <property type="entry name" value="Nucleotide-binding domain of ferredoxin-NADP reductase (FNR) module"/>
    <property type="match status" value="1"/>
</dbReference>
<dbReference type="AlphaFoldDB" id="A0A1W0A590"/>
<evidence type="ECO:0000259" key="6">
    <source>
        <dbReference type="PROSITE" id="PS51384"/>
    </source>
</evidence>
<dbReference type="Gene3D" id="2.40.30.10">
    <property type="entry name" value="Translation factors"/>
    <property type="match status" value="1"/>
</dbReference>
<evidence type="ECO:0000256" key="2">
    <source>
        <dbReference type="ARBA" id="ARBA00022630"/>
    </source>
</evidence>
<dbReference type="InterPro" id="IPR017938">
    <property type="entry name" value="Riboflavin_synthase-like_b-brl"/>
</dbReference>
<dbReference type="PANTHER" id="PTHR19384">
    <property type="entry name" value="NITRIC OXIDE SYNTHASE-RELATED"/>
    <property type="match status" value="1"/>
</dbReference>
<evidence type="ECO:0000256" key="3">
    <source>
        <dbReference type="ARBA" id="ARBA00022827"/>
    </source>
</evidence>
<dbReference type="Pfam" id="PF09791">
    <property type="entry name" value="Oxidored-like"/>
    <property type="match status" value="1"/>
</dbReference>
<dbReference type="InterPro" id="IPR001433">
    <property type="entry name" value="OxRdtase_FAD/NAD-bd"/>
</dbReference>
<dbReference type="PRINTS" id="PR00371">
    <property type="entry name" value="FPNCR"/>
</dbReference>
<dbReference type="SUPFAM" id="SSF63380">
    <property type="entry name" value="Riboflavin synthase domain-like"/>
    <property type="match status" value="1"/>
</dbReference>
<dbReference type="GO" id="GO:0005829">
    <property type="term" value="C:cytosol"/>
    <property type="evidence" value="ECO:0007669"/>
    <property type="project" value="TreeGrafter"/>
</dbReference>
<dbReference type="InterPro" id="IPR039261">
    <property type="entry name" value="FNR_nucleotide-bd"/>
</dbReference>
<proteinExistence type="predicted"/>
<dbReference type="GO" id="GO:0050660">
    <property type="term" value="F:flavin adenine dinucleotide binding"/>
    <property type="evidence" value="ECO:0007669"/>
    <property type="project" value="TreeGrafter"/>
</dbReference>
<dbReference type="InterPro" id="IPR001709">
    <property type="entry name" value="Flavoprot_Pyr_Nucl_cyt_Rdtase"/>
</dbReference>
<evidence type="ECO:0000256" key="1">
    <source>
        <dbReference type="ARBA" id="ARBA00001974"/>
    </source>
</evidence>
<dbReference type="InterPro" id="IPR023173">
    <property type="entry name" value="NADPH_Cyt_P450_Rdtase_alpha"/>
</dbReference>
<evidence type="ECO:0000313" key="7">
    <source>
        <dbReference type="EMBL" id="OQS05379.1"/>
    </source>
</evidence>
<dbReference type="Pfam" id="PF00667">
    <property type="entry name" value="FAD_binding_1"/>
    <property type="match status" value="1"/>
</dbReference>
<sequence>MLLTSMKRGVVRRWHQGRILFSMDAFLEFERELARKKQAKKPLEAPKTFRLEPPIKPKDDECCNSNCPNCILLVYQQQLMEYEDSLRWKSRELTKLTPEPVDISLTFASTSKALNEEKIISKNPLRTECLSVESNQELGTSSVHHIEVHLPQGYATGDNLVVHMFNDNQLIERCAKRLDVDLNTVLKIDKSSNVPELYIDHWITIETLLKWAFDLTSTLRPRLLRILASYATDLTEQQNILTLARNWSQDGDGLNIVDILETYPSITLPFTNFLAIAPLLPARQYSIASSSDCLNDTKKAALAVSTRARGRCAMYLAQESHRIYGYTTPSHFSTKLPLDSTPKVFIGAGTGIAPFRAFISTLSCQKKAVPKVALFQGCRSCESEWLYKEFFQNAFEISTQKNVLEHWFPAFSRDPNEPKKYVQDALLEQYALIGDYIVKEAGTVFICGSIPMGRNVKEALVKCIAKSQQWSHEDAKEYITRMQNEQRLISEVW</sequence>
<dbReference type="Proteomes" id="UP000243217">
    <property type="component" value="Unassembled WGS sequence"/>
</dbReference>
<name>A0A1W0A590_9STRA</name>
<dbReference type="STRING" id="74557.A0A1W0A590"/>
<dbReference type="GO" id="GO:0010181">
    <property type="term" value="F:FMN binding"/>
    <property type="evidence" value="ECO:0007669"/>
    <property type="project" value="TreeGrafter"/>
</dbReference>
<dbReference type="Pfam" id="PF00175">
    <property type="entry name" value="NAD_binding_1"/>
    <property type="match status" value="1"/>
</dbReference>
<protein>
    <recommendedName>
        <fullName evidence="5">NADPH--hemoprotein reductase</fullName>
        <ecNumber evidence="5">1.6.2.4</ecNumber>
    </recommendedName>
</protein>